<dbReference type="SUPFAM" id="SSF75169">
    <property type="entry name" value="DsrEFH-like"/>
    <property type="match status" value="1"/>
</dbReference>
<reference evidence="2" key="1">
    <citation type="submission" date="2016-10" db="EMBL/GenBank/DDBJ databases">
        <authorList>
            <person name="Varghese N."/>
            <person name="Submissions S."/>
        </authorList>
    </citation>
    <scope>NUCLEOTIDE SEQUENCE [LARGE SCALE GENOMIC DNA]</scope>
    <source>
        <strain evidence="2">DSM 22427</strain>
    </source>
</reference>
<dbReference type="PANTHER" id="PTHR37691">
    <property type="entry name" value="BLR3518 PROTEIN"/>
    <property type="match status" value="1"/>
</dbReference>
<proteinExistence type="predicted"/>
<dbReference type="RefSeq" id="WP_092905248.1">
    <property type="nucleotide sequence ID" value="NZ_FOZS01000002.1"/>
</dbReference>
<dbReference type="EMBL" id="FOZS01000002">
    <property type="protein sequence ID" value="SFS79324.1"/>
    <property type="molecule type" value="Genomic_DNA"/>
</dbReference>
<name>A0A1I6SQQ3_9EURY</name>
<dbReference type="InterPro" id="IPR027396">
    <property type="entry name" value="DsrEFH-like"/>
</dbReference>
<dbReference type="AlphaFoldDB" id="A0A1I6SQQ3"/>
<protein>
    <submittedName>
        <fullName evidence="1">Uncharacterized protein</fullName>
    </submittedName>
</protein>
<evidence type="ECO:0000313" key="1">
    <source>
        <dbReference type="EMBL" id="SFS79324.1"/>
    </source>
</evidence>
<dbReference type="Proteomes" id="UP000199199">
    <property type="component" value="Unassembled WGS sequence"/>
</dbReference>
<organism evidence="1 2">
    <name type="scientific">Halostagnicola kamekurae</name>
    <dbReference type="NCBI Taxonomy" id="619731"/>
    <lineage>
        <taxon>Archaea</taxon>
        <taxon>Methanobacteriati</taxon>
        <taxon>Methanobacteriota</taxon>
        <taxon>Stenosarchaea group</taxon>
        <taxon>Halobacteria</taxon>
        <taxon>Halobacteriales</taxon>
        <taxon>Natrialbaceae</taxon>
        <taxon>Halostagnicola</taxon>
    </lineage>
</organism>
<gene>
    <name evidence="1" type="ORF">SAMN04488556_2851</name>
</gene>
<sequence length="112" mass="11907">MRTVVHIPTGDEAEQETGLAIARNLLEDETDSIDEVALVAQGGGIATVRDDGDTVDKIKSLLEDGVAVSACSNTLDMMDLEESDLVSGVETVPEGAVEVTRLQDEGYAYLRP</sequence>
<dbReference type="OrthoDB" id="57062at2157"/>
<dbReference type="Pfam" id="PF02635">
    <property type="entry name" value="DsrE"/>
    <property type="match status" value="1"/>
</dbReference>
<accession>A0A1I6SQQ3</accession>
<keyword evidence="2" id="KW-1185">Reference proteome</keyword>
<dbReference type="PANTHER" id="PTHR37691:SF1">
    <property type="entry name" value="BLR3518 PROTEIN"/>
    <property type="match status" value="1"/>
</dbReference>
<dbReference type="InterPro" id="IPR003787">
    <property type="entry name" value="Sulphur_relay_DsrE/F-like"/>
</dbReference>
<evidence type="ECO:0000313" key="2">
    <source>
        <dbReference type="Proteomes" id="UP000199199"/>
    </source>
</evidence>
<dbReference type="Gene3D" id="3.40.1260.10">
    <property type="entry name" value="DsrEFH-like"/>
    <property type="match status" value="1"/>
</dbReference>